<reference evidence="4" key="1">
    <citation type="journal article" date="2019" name="Int. J. Syst. Evol. Microbiol.">
        <title>The Global Catalogue of Microorganisms (GCM) 10K type strain sequencing project: providing services to taxonomists for standard genome sequencing and annotation.</title>
        <authorList>
            <consortium name="The Broad Institute Genomics Platform"/>
            <consortium name="The Broad Institute Genome Sequencing Center for Infectious Disease"/>
            <person name="Wu L."/>
            <person name="Ma J."/>
        </authorList>
    </citation>
    <scope>NUCLEOTIDE SEQUENCE [LARGE SCALE GENOMIC DNA]</scope>
    <source>
        <strain evidence="4">CGMCC 4.7283</strain>
    </source>
</reference>
<dbReference type="Pfam" id="PF03808">
    <property type="entry name" value="Glyco_tran_WecG"/>
    <property type="match status" value="1"/>
</dbReference>
<dbReference type="PANTHER" id="PTHR34136">
    <property type="match status" value="1"/>
</dbReference>
<sequence>MNWPTCLTDETRSAVTVNVASRAELLADLCARLENRQGFTLATLNLDHVVKLRRQPDFAAAYLRHSHVTADGNPIRWLEGLAGRQIDLVTGSDLINPLVALAAELGVSIALLGSTDEALQAAAKALSRRYPDLKVAALIAPAMGFDPTGPDADACLTRLGASGAGLCFLALGAPKQERFAAHAQEVLPHMGFVSIGAGLDFIAGRQRRAPRIVRRLAAEWLWRLVHDPRRMGRRYAECFAVLPGLVVVALKSRRAGLPEEEPR</sequence>
<evidence type="ECO:0000313" key="3">
    <source>
        <dbReference type="EMBL" id="MFC4671038.1"/>
    </source>
</evidence>
<gene>
    <name evidence="3" type="ORF">ACFO5X_20990</name>
</gene>
<dbReference type="Proteomes" id="UP001595973">
    <property type="component" value="Unassembled WGS sequence"/>
</dbReference>
<dbReference type="InterPro" id="IPR004629">
    <property type="entry name" value="WecG_TagA_CpsF"/>
</dbReference>
<proteinExistence type="predicted"/>
<organism evidence="3 4">
    <name type="scientific">Seohaeicola nanhaiensis</name>
    <dbReference type="NCBI Taxonomy" id="1387282"/>
    <lineage>
        <taxon>Bacteria</taxon>
        <taxon>Pseudomonadati</taxon>
        <taxon>Pseudomonadota</taxon>
        <taxon>Alphaproteobacteria</taxon>
        <taxon>Rhodobacterales</taxon>
        <taxon>Roseobacteraceae</taxon>
        <taxon>Seohaeicola</taxon>
    </lineage>
</organism>
<keyword evidence="4" id="KW-1185">Reference proteome</keyword>
<accession>A0ABV9KM32</accession>
<evidence type="ECO:0000256" key="2">
    <source>
        <dbReference type="ARBA" id="ARBA00022679"/>
    </source>
</evidence>
<dbReference type="RefSeq" id="WP_380720908.1">
    <property type="nucleotide sequence ID" value="NZ_JBHSGI010000032.1"/>
</dbReference>
<evidence type="ECO:0000313" key="4">
    <source>
        <dbReference type="Proteomes" id="UP001595973"/>
    </source>
</evidence>
<keyword evidence="2" id="KW-0808">Transferase</keyword>
<dbReference type="CDD" id="cd06533">
    <property type="entry name" value="Glyco_transf_WecG_TagA"/>
    <property type="match status" value="1"/>
</dbReference>
<name>A0ABV9KM32_9RHOB</name>
<dbReference type="NCBIfam" id="TIGR00696">
    <property type="entry name" value="wecG_tagA_cpsF"/>
    <property type="match status" value="1"/>
</dbReference>
<comment type="caution">
    <text evidence="3">The sequence shown here is derived from an EMBL/GenBank/DDBJ whole genome shotgun (WGS) entry which is preliminary data.</text>
</comment>
<dbReference type="EMBL" id="JBHSGI010000032">
    <property type="protein sequence ID" value="MFC4671038.1"/>
    <property type="molecule type" value="Genomic_DNA"/>
</dbReference>
<keyword evidence="1" id="KW-0328">Glycosyltransferase</keyword>
<evidence type="ECO:0000256" key="1">
    <source>
        <dbReference type="ARBA" id="ARBA00022676"/>
    </source>
</evidence>
<dbReference type="PANTHER" id="PTHR34136:SF1">
    <property type="entry name" value="UDP-N-ACETYL-D-MANNOSAMINURONIC ACID TRANSFERASE"/>
    <property type="match status" value="1"/>
</dbReference>
<protein>
    <submittedName>
        <fullName evidence="3">WecB/TagA/CpsF family glycosyltransferase</fullName>
    </submittedName>
</protein>